<evidence type="ECO:0000313" key="2">
    <source>
        <dbReference type="Proteomes" id="UP000253420"/>
    </source>
</evidence>
<gene>
    <name evidence="1" type="ORF">DUT91_15185</name>
</gene>
<dbReference type="RefSeq" id="WP_114441383.1">
    <property type="nucleotide sequence ID" value="NZ_QOZG01000006.1"/>
</dbReference>
<evidence type="ECO:0000313" key="1">
    <source>
        <dbReference type="EMBL" id="RCS22841.1"/>
    </source>
</evidence>
<organism evidence="1 2">
    <name type="scientific">Phyllobacterium salinisoli</name>
    <dbReference type="NCBI Taxonomy" id="1899321"/>
    <lineage>
        <taxon>Bacteria</taxon>
        <taxon>Pseudomonadati</taxon>
        <taxon>Pseudomonadota</taxon>
        <taxon>Alphaproteobacteria</taxon>
        <taxon>Hyphomicrobiales</taxon>
        <taxon>Phyllobacteriaceae</taxon>
        <taxon>Phyllobacterium</taxon>
    </lineage>
</organism>
<dbReference type="InterPro" id="IPR036390">
    <property type="entry name" value="WH_DNA-bd_sf"/>
</dbReference>
<accession>A0A368K0T7</accession>
<reference evidence="1 2" key="1">
    <citation type="submission" date="2018-07" db="EMBL/GenBank/DDBJ databases">
        <title>The draft genome of Phyllobacterium salinisoli.</title>
        <authorList>
            <person name="Liu L."/>
            <person name="Li L."/>
            <person name="Zhang X."/>
            <person name="Liang L."/>
        </authorList>
    </citation>
    <scope>NUCLEOTIDE SEQUENCE [LARGE SCALE GENOMIC DNA]</scope>
    <source>
        <strain evidence="1 2">LLAN61</strain>
    </source>
</reference>
<sequence>MTRALDARWQDQRFSATALQEVFDNPLEGETPQSRLKQIGMMTLLYMMHQKGEKLTLANIKEMTGLTRNTVKESIDPLVARGILQESIVKNSVGRGTAWQYEFNPQIVERLQSGASTSQRASET</sequence>
<dbReference type="SUPFAM" id="SSF46785">
    <property type="entry name" value="Winged helix' DNA-binding domain"/>
    <property type="match status" value="1"/>
</dbReference>
<dbReference type="OrthoDB" id="8420549at2"/>
<proteinExistence type="predicted"/>
<protein>
    <submittedName>
        <fullName evidence="1">MarR family transcriptional regulator</fullName>
    </submittedName>
</protein>
<keyword evidence="2" id="KW-1185">Reference proteome</keyword>
<dbReference type="Gene3D" id="1.10.10.10">
    <property type="entry name" value="Winged helix-like DNA-binding domain superfamily/Winged helix DNA-binding domain"/>
    <property type="match status" value="1"/>
</dbReference>
<dbReference type="EMBL" id="QOZG01000006">
    <property type="protein sequence ID" value="RCS22841.1"/>
    <property type="molecule type" value="Genomic_DNA"/>
</dbReference>
<dbReference type="AlphaFoldDB" id="A0A368K0T7"/>
<dbReference type="Proteomes" id="UP000253420">
    <property type="component" value="Unassembled WGS sequence"/>
</dbReference>
<dbReference type="InterPro" id="IPR036388">
    <property type="entry name" value="WH-like_DNA-bd_sf"/>
</dbReference>
<comment type="caution">
    <text evidence="1">The sequence shown here is derived from an EMBL/GenBank/DDBJ whole genome shotgun (WGS) entry which is preliminary data.</text>
</comment>
<name>A0A368K0T7_9HYPH</name>